<feature type="transmembrane region" description="Helical" evidence="7">
    <location>
        <begin position="279"/>
        <end position="305"/>
    </location>
</feature>
<organism evidence="9 10">
    <name type="scientific">Pelagibacterium lentulum</name>
    <dbReference type="NCBI Taxonomy" id="2029865"/>
    <lineage>
        <taxon>Bacteria</taxon>
        <taxon>Pseudomonadati</taxon>
        <taxon>Pseudomonadota</taxon>
        <taxon>Alphaproteobacteria</taxon>
        <taxon>Hyphomicrobiales</taxon>
        <taxon>Devosiaceae</taxon>
        <taxon>Pelagibacterium</taxon>
    </lineage>
</organism>
<dbReference type="InterPro" id="IPR000515">
    <property type="entry name" value="MetI-like"/>
</dbReference>
<dbReference type="Gene3D" id="1.10.3720.10">
    <property type="entry name" value="MetI-like"/>
    <property type="match status" value="1"/>
</dbReference>
<evidence type="ECO:0000259" key="8">
    <source>
        <dbReference type="PROSITE" id="PS50928"/>
    </source>
</evidence>
<dbReference type="PANTHER" id="PTHR43163:SF6">
    <property type="entry name" value="DIPEPTIDE TRANSPORT SYSTEM PERMEASE PROTEIN DPPB-RELATED"/>
    <property type="match status" value="1"/>
</dbReference>
<evidence type="ECO:0000313" key="10">
    <source>
        <dbReference type="Proteomes" id="UP000596977"/>
    </source>
</evidence>
<keyword evidence="2 7" id="KW-0813">Transport</keyword>
<evidence type="ECO:0000256" key="5">
    <source>
        <dbReference type="ARBA" id="ARBA00022989"/>
    </source>
</evidence>
<dbReference type="Proteomes" id="UP000596977">
    <property type="component" value="Unassembled WGS sequence"/>
</dbReference>
<dbReference type="Pfam" id="PF00528">
    <property type="entry name" value="BPD_transp_1"/>
    <property type="match status" value="1"/>
</dbReference>
<keyword evidence="4 7" id="KW-0812">Transmembrane</keyword>
<feature type="transmembrane region" description="Helical" evidence="7">
    <location>
        <begin position="233"/>
        <end position="259"/>
    </location>
</feature>
<proteinExistence type="inferred from homology"/>
<feature type="transmembrane region" description="Helical" evidence="7">
    <location>
        <begin position="12"/>
        <end position="30"/>
    </location>
</feature>
<dbReference type="InterPro" id="IPR035906">
    <property type="entry name" value="MetI-like_sf"/>
</dbReference>
<dbReference type="PROSITE" id="PS50928">
    <property type="entry name" value="ABC_TM1"/>
    <property type="match status" value="1"/>
</dbReference>
<dbReference type="Pfam" id="PF19300">
    <property type="entry name" value="BPD_transp_1_N"/>
    <property type="match status" value="1"/>
</dbReference>
<evidence type="ECO:0000256" key="3">
    <source>
        <dbReference type="ARBA" id="ARBA00022475"/>
    </source>
</evidence>
<keyword evidence="6 7" id="KW-0472">Membrane</keyword>
<accession>A0A916R9V2</accession>
<evidence type="ECO:0000313" key="9">
    <source>
        <dbReference type="EMBL" id="GGA40330.1"/>
    </source>
</evidence>
<keyword evidence="5 7" id="KW-1133">Transmembrane helix</keyword>
<feature type="transmembrane region" description="Helical" evidence="7">
    <location>
        <begin position="176"/>
        <end position="194"/>
    </location>
</feature>
<evidence type="ECO:0000256" key="1">
    <source>
        <dbReference type="ARBA" id="ARBA00004651"/>
    </source>
</evidence>
<dbReference type="SUPFAM" id="SSF161098">
    <property type="entry name" value="MetI-like"/>
    <property type="match status" value="1"/>
</dbReference>
<name>A0A916R9V2_9HYPH</name>
<dbReference type="RefSeq" id="WP_127073250.1">
    <property type="nucleotide sequence ID" value="NZ_BMKB01000001.1"/>
</dbReference>
<dbReference type="EMBL" id="BMKB01000001">
    <property type="protein sequence ID" value="GGA40330.1"/>
    <property type="molecule type" value="Genomic_DNA"/>
</dbReference>
<protein>
    <submittedName>
        <fullName evidence="9">ABC transporter permease</fullName>
    </submittedName>
</protein>
<comment type="caution">
    <text evidence="9">The sequence shown here is derived from an EMBL/GenBank/DDBJ whole genome shotgun (WGS) entry which is preliminary data.</text>
</comment>
<sequence length="313" mass="34557">MVRYIAQRLLDAIPTIFLILTLVFVAMRILPGDPAIAALGDNALPEQIAEFRERMGLNVPLWQQYFNFLWGIFSLDLGRSLLSNTPVTQLIATYLPYTLELTLFAMILGVAGGIPLGVFAAVNRNKWPDNAIRGYNLIGYAIPDFYLGALLLIFFALNLGWFPIGGVGSGDIWSRIHAVFLPALTLAFVKTAFLGRLTRTSLLEVFGKDYIRTARAKGARENRVVYRHGLRNALLPISTGFGLSLLSTLSGSVAIELVFNRPGIGRMLISAIAERDYAVVQGGIIVFALFVVLINLLMDLVYVIIDPRIRVTK</sequence>
<dbReference type="CDD" id="cd06261">
    <property type="entry name" value="TM_PBP2"/>
    <property type="match status" value="1"/>
</dbReference>
<reference evidence="9 10" key="1">
    <citation type="journal article" date="2014" name="Int. J. Syst. Evol. Microbiol.">
        <title>Complete genome sequence of Corynebacterium casei LMG S-19264T (=DSM 44701T), isolated from a smear-ripened cheese.</title>
        <authorList>
            <consortium name="US DOE Joint Genome Institute (JGI-PGF)"/>
            <person name="Walter F."/>
            <person name="Albersmeier A."/>
            <person name="Kalinowski J."/>
            <person name="Ruckert C."/>
        </authorList>
    </citation>
    <scope>NUCLEOTIDE SEQUENCE [LARGE SCALE GENOMIC DNA]</scope>
    <source>
        <strain evidence="9 10">CGMCC 1.15896</strain>
    </source>
</reference>
<comment type="subcellular location">
    <subcellularLocation>
        <location evidence="1 7">Cell membrane</location>
        <topology evidence="1 7">Multi-pass membrane protein</topology>
    </subcellularLocation>
</comment>
<dbReference type="GO" id="GO:0071916">
    <property type="term" value="F:dipeptide transmembrane transporter activity"/>
    <property type="evidence" value="ECO:0007669"/>
    <property type="project" value="TreeGrafter"/>
</dbReference>
<dbReference type="GO" id="GO:0005886">
    <property type="term" value="C:plasma membrane"/>
    <property type="evidence" value="ECO:0007669"/>
    <property type="project" value="UniProtKB-SubCell"/>
</dbReference>
<dbReference type="PANTHER" id="PTHR43163">
    <property type="entry name" value="DIPEPTIDE TRANSPORT SYSTEM PERMEASE PROTEIN DPPB-RELATED"/>
    <property type="match status" value="1"/>
</dbReference>
<feature type="transmembrane region" description="Helical" evidence="7">
    <location>
        <begin position="144"/>
        <end position="164"/>
    </location>
</feature>
<comment type="similarity">
    <text evidence="7">Belongs to the binding-protein-dependent transport system permease family.</text>
</comment>
<feature type="domain" description="ABC transmembrane type-1" evidence="8">
    <location>
        <begin position="95"/>
        <end position="302"/>
    </location>
</feature>
<evidence type="ECO:0000256" key="7">
    <source>
        <dbReference type="RuleBase" id="RU363032"/>
    </source>
</evidence>
<feature type="transmembrane region" description="Helical" evidence="7">
    <location>
        <begin position="103"/>
        <end position="123"/>
    </location>
</feature>
<dbReference type="AlphaFoldDB" id="A0A916R9V2"/>
<keyword evidence="3" id="KW-1003">Cell membrane</keyword>
<keyword evidence="10" id="KW-1185">Reference proteome</keyword>
<evidence type="ECO:0000256" key="6">
    <source>
        <dbReference type="ARBA" id="ARBA00023136"/>
    </source>
</evidence>
<dbReference type="InterPro" id="IPR045621">
    <property type="entry name" value="BPD_transp_1_N"/>
</dbReference>
<dbReference type="OrthoDB" id="9805855at2"/>
<evidence type="ECO:0000256" key="2">
    <source>
        <dbReference type="ARBA" id="ARBA00022448"/>
    </source>
</evidence>
<gene>
    <name evidence="9" type="ORF">GCM10011499_07330</name>
</gene>
<evidence type="ECO:0000256" key="4">
    <source>
        <dbReference type="ARBA" id="ARBA00022692"/>
    </source>
</evidence>